<keyword evidence="5 11" id="KW-1133">Transmembrane helix</keyword>
<dbReference type="GO" id="GO:0006935">
    <property type="term" value="P:chemotaxis"/>
    <property type="evidence" value="ECO:0007669"/>
    <property type="project" value="InterPro"/>
</dbReference>
<evidence type="ECO:0000313" key="16">
    <source>
        <dbReference type="Proteomes" id="UP000052019"/>
    </source>
</evidence>
<dbReference type="InterPro" id="IPR004089">
    <property type="entry name" value="MCPsignal_dom"/>
</dbReference>
<evidence type="ECO:0000256" key="2">
    <source>
        <dbReference type="ARBA" id="ARBA00022475"/>
    </source>
</evidence>
<evidence type="ECO:0000256" key="8">
    <source>
        <dbReference type="ARBA" id="ARBA00029447"/>
    </source>
</evidence>
<dbReference type="FunFam" id="1.10.287.950:FF:000001">
    <property type="entry name" value="Methyl-accepting chemotaxis sensory transducer"/>
    <property type="match status" value="1"/>
</dbReference>
<feature type="domain" description="HAMP" evidence="13">
    <location>
        <begin position="345"/>
        <end position="397"/>
    </location>
</feature>
<dbReference type="InterPro" id="IPR003660">
    <property type="entry name" value="HAMP_dom"/>
</dbReference>
<dbReference type="Proteomes" id="UP000052019">
    <property type="component" value="Unassembled WGS sequence"/>
</dbReference>
<feature type="transmembrane region" description="Helical" evidence="11">
    <location>
        <begin position="323"/>
        <end position="347"/>
    </location>
</feature>
<dbReference type="CDD" id="cd11386">
    <property type="entry name" value="MCP_signal"/>
    <property type="match status" value="1"/>
</dbReference>
<dbReference type="PANTHER" id="PTHR32089">
    <property type="entry name" value="METHYL-ACCEPTING CHEMOTAXIS PROTEIN MCPB"/>
    <property type="match status" value="1"/>
</dbReference>
<comment type="subcellular location">
    <subcellularLocation>
        <location evidence="1">Cell membrane</location>
        <topology evidence="1">Multi-pass membrane protein</topology>
    </subcellularLocation>
</comment>
<name>A0A0R2Z504_9PSED</name>
<dbReference type="EMBL" id="JYLK01000025">
    <property type="protein sequence ID" value="KRP55904.1"/>
    <property type="molecule type" value="Genomic_DNA"/>
</dbReference>
<protein>
    <submittedName>
        <fullName evidence="14 15">Chemotaxis protein</fullName>
    </submittedName>
</protein>
<gene>
    <name evidence="15" type="ORF">SAMN04490205_0730</name>
    <name evidence="14" type="ORF">TU79_24115</name>
</gene>
<dbReference type="SMART" id="SM00304">
    <property type="entry name" value="HAMP"/>
    <property type="match status" value="1"/>
</dbReference>
<evidence type="ECO:0000256" key="4">
    <source>
        <dbReference type="ARBA" id="ARBA00022692"/>
    </source>
</evidence>
<evidence type="ECO:0000256" key="10">
    <source>
        <dbReference type="SAM" id="Coils"/>
    </source>
</evidence>
<dbReference type="Proteomes" id="UP000183126">
    <property type="component" value="Chromosome I"/>
</dbReference>
<evidence type="ECO:0000256" key="9">
    <source>
        <dbReference type="PROSITE-ProRule" id="PRU00284"/>
    </source>
</evidence>
<keyword evidence="10" id="KW-0175">Coiled coil</keyword>
<dbReference type="GO" id="GO:0004888">
    <property type="term" value="F:transmembrane signaling receptor activity"/>
    <property type="evidence" value="ECO:0007669"/>
    <property type="project" value="InterPro"/>
</dbReference>
<dbReference type="PROSITE" id="PS50885">
    <property type="entry name" value="HAMP"/>
    <property type="match status" value="1"/>
</dbReference>
<keyword evidence="3" id="KW-0488">Methylation</keyword>
<feature type="transmembrane region" description="Helical" evidence="11">
    <location>
        <begin position="20"/>
        <end position="40"/>
    </location>
</feature>
<sequence>MNILAPAVHLASRLRFPTKFGVLAIIVLIPLVLLGTRVVHQINDSLDVIRSEQEGQRYLLDVTPVMRLSMLQRALTNRLLSGDKSAQTDLSANQAKLEDAFSKLAATDRQFNAQLETGDRVQRLRAGAQRLIELAKGDANQSAVFDEWNDQLTETLNFVYYVSATSGMVLDEDYASLFMIDQSTLRLPRQINIVGQLRGLASGLHDGQVLSAGARGVIRAMLKNELMIHKELQQSLDLLRRREPALADSIQAPITSAFASLDGFRADLDLVIGSTTDTISGVQNLPAKGNAVVAELYKAQDALQDALLKTLERRVQEKGAERLLILGMLAGLGLLLVYAFSGIYSAMRRTLNDVLSATQLIAQGDLSTRIPVRGNDEMADVGNALNAMVQAFSVSLAQVERSSQSVSEAATRMGVSIDLAKRSMNVQQSETEQVATAINEMTASVADVAQNTEGAAHAAEHASQSSIAGLAKMQETRATIEALAEEVERSAQKVSALAQHSQQIGGVIEVIRNIADQTNLLALNAAIEAARAGEQGRGFAVVADEVRTLASRTQNSTEEIRTIIQALQLATSSAVEQMKSGKLRAQACLESAQQASTSLDAINDGVDQIVGMNTQIASAAVQQHAVSEDINRNVTEIRNGSITLMEGIEDNAATAQELSLLAGELRTVVSRFKL</sequence>
<feature type="coiled-coil region" evidence="10">
    <location>
        <begin position="470"/>
        <end position="500"/>
    </location>
</feature>
<dbReference type="GO" id="GO:0007165">
    <property type="term" value="P:signal transduction"/>
    <property type="evidence" value="ECO:0007669"/>
    <property type="project" value="UniProtKB-KW"/>
</dbReference>
<reference evidence="14 16" key="1">
    <citation type="submission" date="2015-02" db="EMBL/GenBank/DDBJ databases">
        <title>Two Pseudomonas sp. nov. isolated from raw milk.</title>
        <authorList>
            <person name="Wenning M."/>
            <person name="von Neubeck M."/>
            <person name="Huptas C."/>
            <person name="Scherer S."/>
        </authorList>
    </citation>
    <scope>NUCLEOTIDE SEQUENCE [LARGE SCALE GENOMIC DNA]</scope>
    <source>
        <strain evidence="14 16">DSM 14937</strain>
    </source>
</reference>
<keyword evidence="4 11" id="KW-0812">Transmembrane</keyword>
<dbReference type="CDD" id="cd06225">
    <property type="entry name" value="HAMP"/>
    <property type="match status" value="1"/>
</dbReference>
<dbReference type="SMART" id="SM00283">
    <property type="entry name" value="MA"/>
    <property type="match status" value="1"/>
</dbReference>
<evidence type="ECO:0000259" key="13">
    <source>
        <dbReference type="PROSITE" id="PS50885"/>
    </source>
</evidence>
<dbReference type="PRINTS" id="PR00260">
    <property type="entry name" value="CHEMTRNSDUCR"/>
</dbReference>
<evidence type="ECO:0000256" key="5">
    <source>
        <dbReference type="ARBA" id="ARBA00022989"/>
    </source>
</evidence>
<dbReference type="PROSITE" id="PS50111">
    <property type="entry name" value="CHEMOTAXIS_TRANSDUC_2"/>
    <property type="match status" value="1"/>
</dbReference>
<dbReference type="Pfam" id="PF00672">
    <property type="entry name" value="HAMP"/>
    <property type="match status" value="1"/>
</dbReference>
<dbReference type="Pfam" id="PF00015">
    <property type="entry name" value="MCPsignal"/>
    <property type="match status" value="1"/>
</dbReference>
<accession>A0A0R2Z504</accession>
<dbReference type="GO" id="GO:0005886">
    <property type="term" value="C:plasma membrane"/>
    <property type="evidence" value="ECO:0007669"/>
    <property type="project" value="UniProtKB-SubCell"/>
</dbReference>
<evidence type="ECO:0000256" key="3">
    <source>
        <dbReference type="ARBA" id="ARBA00022481"/>
    </source>
</evidence>
<dbReference type="RefSeq" id="WP_057010328.1">
    <property type="nucleotide sequence ID" value="NZ_JYLK01000025.1"/>
</dbReference>
<keyword evidence="2" id="KW-1003">Cell membrane</keyword>
<keyword evidence="7 9" id="KW-0807">Transducer</keyword>
<reference evidence="15 17" key="2">
    <citation type="submission" date="2016-10" db="EMBL/GenBank/DDBJ databases">
        <authorList>
            <person name="Varghese N."/>
            <person name="Submissions S."/>
        </authorList>
    </citation>
    <scope>NUCLEOTIDE SEQUENCE [LARGE SCALE GENOMIC DNA]</scope>
    <source>
        <strain evidence="15 17">BS3111</strain>
    </source>
</reference>
<evidence type="ECO:0000313" key="17">
    <source>
        <dbReference type="Proteomes" id="UP000183126"/>
    </source>
</evidence>
<evidence type="ECO:0000256" key="6">
    <source>
        <dbReference type="ARBA" id="ARBA00023136"/>
    </source>
</evidence>
<evidence type="ECO:0000313" key="15">
    <source>
        <dbReference type="EMBL" id="SDR87974.1"/>
    </source>
</evidence>
<dbReference type="PATRIC" id="fig|200450.4.peg.2506"/>
<evidence type="ECO:0000256" key="11">
    <source>
        <dbReference type="SAM" id="Phobius"/>
    </source>
</evidence>
<keyword evidence="17" id="KW-1185">Reference proteome</keyword>
<feature type="domain" description="Methyl-accepting transducer" evidence="12">
    <location>
        <begin position="402"/>
        <end position="638"/>
    </location>
</feature>
<comment type="similarity">
    <text evidence="8">Belongs to the methyl-accepting chemotaxis (MCP) protein family.</text>
</comment>
<evidence type="ECO:0000313" key="14">
    <source>
        <dbReference type="EMBL" id="KRP55904.1"/>
    </source>
</evidence>
<evidence type="ECO:0000256" key="1">
    <source>
        <dbReference type="ARBA" id="ARBA00004651"/>
    </source>
</evidence>
<dbReference type="InterPro" id="IPR004090">
    <property type="entry name" value="Chemotax_Me-accpt_rcpt"/>
</dbReference>
<dbReference type="Gene3D" id="1.10.287.950">
    <property type="entry name" value="Methyl-accepting chemotaxis protein"/>
    <property type="match status" value="1"/>
</dbReference>
<dbReference type="AlphaFoldDB" id="A0A0R2Z504"/>
<keyword evidence="6 11" id="KW-0472">Membrane</keyword>
<dbReference type="PANTHER" id="PTHR32089:SF112">
    <property type="entry name" value="LYSOZYME-LIKE PROTEIN-RELATED"/>
    <property type="match status" value="1"/>
</dbReference>
<organism evidence="14 16">
    <name type="scientific">Pseudomonas trivialis</name>
    <dbReference type="NCBI Taxonomy" id="200450"/>
    <lineage>
        <taxon>Bacteria</taxon>
        <taxon>Pseudomonadati</taxon>
        <taxon>Pseudomonadota</taxon>
        <taxon>Gammaproteobacteria</taxon>
        <taxon>Pseudomonadales</taxon>
        <taxon>Pseudomonadaceae</taxon>
        <taxon>Pseudomonas</taxon>
    </lineage>
</organism>
<proteinExistence type="inferred from homology"/>
<dbReference type="OrthoDB" id="5694686at2"/>
<evidence type="ECO:0000259" key="12">
    <source>
        <dbReference type="PROSITE" id="PS50111"/>
    </source>
</evidence>
<dbReference type="SUPFAM" id="SSF58104">
    <property type="entry name" value="Methyl-accepting chemotaxis protein (MCP) signaling domain"/>
    <property type="match status" value="1"/>
</dbReference>
<dbReference type="EMBL" id="LT629760">
    <property type="protein sequence ID" value="SDR87974.1"/>
    <property type="molecule type" value="Genomic_DNA"/>
</dbReference>
<evidence type="ECO:0000256" key="7">
    <source>
        <dbReference type="ARBA" id="ARBA00023224"/>
    </source>
</evidence>